<reference evidence="1 2" key="1">
    <citation type="submission" date="2018-02" db="EMBL/GenBank/DDBJ databases">
        <title>Sphingobacterium KA21.</title>
        <authorList>
            <person name="Vasarhelyi B.M."/>
            <person name="Deshmukh S."/>
            <person name="Balint B."/>
            <person name="Kukolya J."/>
        </authorList>
    </citation>
    <scope>NUCLEOTIDE SEQUENCE [LARGE SCALE GENOMIC DNA]</scope>
    <source>
        <strain evidence="1 2">Ka21</strain>
    </source>
</reference>
<evidence type="ECO:0000313" key="2">
    <source>
        <dbReference type="Proteomes" id="UP000618319"/>
    </source>
</evidence>
<accession>A0ABR9T7D5</accession>
<organism evidence="1 2">
    <name type="scientific">Sphingobacterium pedocola</name>
    <dbReference type="NCBI Taxonomy" id="2082722"/>
    <lineage>
        <taxon>Bacteria</taxon>
        <taxon>Pseudomonadati</taxon>
        <taxon>Bacteroidota</taxon>
        <taxon>Sphingobacteriia</taxon>
        <taxon>Sphingobacteriales</taxon>
        <taxon>Sphingobacteriaceae</taxon>
        <taxon>Sphingobacterium</taxon>
    </lineage>
</organism>
<dbReference type="EMBL" id="PSKQ01000019">
    <property type="protein sequence ID" value="MBE8721263.1"/>
    <property type="molecule type" value="Genomic_DNA"/>
</dbReference>
<sequence>MKKRKVYNNQDFKAGDIVRSHTPVPGNDPDMIFIVVQAYYDKELPMVELVKFSRELNYYFTVKKWFIHDLERVPNVSLELEKEIEEFLKRKPGNLLVSRLLKS</sequence>
<dbReference type="Proteomes" id="UP000618319">
    <property type="component" value="Unassembled WGS sequence"/>
</dbReference>
<protein>
    <submittedName>
        <fullName evidence="1">Uncharacterized protein</fullName>
    </submittedName>
</protein>
<evidence type="ECO:0000313" key="1">
    <source>
        <dbReference type="EMBL" id="MBE8721263.1"/>
    </source>
</evidence>
<dbReference type="RefSeq" id="WP_196938486.1">
    <property type="nucleotide sequence ID" value="NZ_MU158689.1"/>
</dbReference>
<keyword evidence="2" id="KW-1185">Reference proteome</keyword>
<proteinExistence type="predicted"/>
<gene>
    <name evidence="1" type="ORF">C4F40_11060</name>
</gene>
<name>A0ABR9T7D5_9SPHI</name>
<comment type="caution">
    <text evidence="1">The sequence shown here is derived from an EMBL/GenBank/DDBJ whole genome shotgun (WGS) entry which is preliminary data.</text>
</comment>